<dbReference type="Gene3D" id="3.30.160.60">
    <property type="entry name" value="Classic Zinc Finger"/>
    <property type="match status" value="2"/>
</dbReference>
<feature type="compositionally biased region" description="Polar residues" evidence="1">
    <location>
        <begin position="55"/>
        <end position="76"/>
    </location>
</feature>
<feature type="compositionally biased region" description="Pro residues" evidence="1">
    <location>
        <begin position="165"/>
        <end position="181"/>
    </location>
</feature>
<dbReference type="OrthoDB" id="694733at2759"/>
<dbReference type="PANTHER" id="PTHR46786:SF1">
    <property type="entry name" value="ZINC FINGER MATRIN-TYPE PROTEIN 3"/>
    <property type="match status" value="1"/>
</dbReference>
<evidence type="ECO:0008006" key="4">
    <source>
        <dbReference type="Google" id="ProtNLM"/>
    </source>
</evidence>
<gene>
    <name evidence="2" type="ORF">NCGR_LOCUS3224</name>
</gene>
<dbReference type="InterPro" id="IPR052644">
    <property type="entry name" value="ZMAT3"/>
</dbReference>
<dbReference type="PANTHER" id="PTHR46786">
    <property type="entry name" value="ZINC FINGER MATRIN-TYPE PROTEIN 3"/>
    <property type="match status" value="1"/>
</dbReference>
<proteinExistence type="predicted"/>
<dbReference type="InterPro" id="IPR036236">
    <property type="entry name" value="Znf_C2H2_sf"/>
</dbReference>
<feature type="region of interest" description="Disordered" evidence="1">
    <location>
        <begin position="51"/>
        <end position="78"/>
    </location>
</feature>
<dbReference type="Proteomes" id="UP000604825">
    <property type="component" value="Unassembled WGS sequence"/>
</dbReference>
<evidence type="ECO:0000313" key="2">
    <source>
        <dbReference type="EMBL" id="CAD6205393.1"/>
    </source>
</evidence>
<reference evidence="2" key="1">
    <citation type="submission" date="2020-10" db="EMBL/GenBank/DDBJ databases">
        <authorList>
            <person name="Han B."/>
            <person name="Lu T."/>
            <person name="Zhao Q."/>
            <person name="Huang X."/>
            <person name="Zhao Y."/>
        </authorList>
    </citation>
    <scope>NUCLEOTIDE SEQUENCE</scope>
</reference>
<dbReference type="AlphaFoldDB" id="A0A811MJ72"/>
<name>A0A811MJ72_9POAL</name>
<keyword evidence="3" id="KW-1185">Reference proteome</keyword>
<accession>A0A811MJ72</accession>
<dbReference type="EMBL" id="CAJGYO010000001">
    <property type="protein sequence ID" value="CAD6205393.1"/>
    <property type="molecule type" value="Genomic_DNA"/>
</dbReference>
<comment type="caution">
    <text evidence="2">The sequence shown here is derived from an EMBL/GenBank/DDBJ whole genome shotgun (WGS) entry which is preliminary data.</text>
</comment>
<protein>
    <recommendedName>
        <fullName evidence="4">C2H2-type domain-containing protein</fullName>
    </recommendedName>
</protein>
<dbReference type="SUPFAM" id="SSF57667">
    <property type="entry name" value="beta-beta-alpha zinc fingers"/>
    <property type="match status" value="2"/>
</dbReference>
<feature type="compositionally biased region" description="Pro residues" evidence="1">
    <location>
        <begin position="122"/>
        <end position="136"/>
    </location>
</feature>
<organism evidence="2 3">
    <name type="scientific">Miscanthus lutarioriparius</name>
    <dbReference type="NCBI Taxonomy" id="422564"/>
    <lineage>
        <taxon>Eukaryota</taxon>
        <taxon>Viridiplantae</taxon>
        <taxon>Streptophyta</taxon>
        <taxon>Embryophyta</taxon>
        <taxon>Tracheophyta</taxon>
        <taxon>Spermatophyta</taxon>
        <taxon>Magnoliopsida</taxon>
        <taxon>Liliopsida</taxon>
        <taxon>Poales</taxon>
        <taxon>Poaceae</taxon>
        <taxon>PACMAD clade</taxon>
        <taxon>Panicoideae</taxon>
        <taxon>Andropogonodae</taxon>
        <taxon>Andropogoneae</taxon>
        <taxon>Saccharinae</taxon>
        <taxon>Miscanthus</taxon>
    </lineage>
</organism>
<sequence>MASPFPIPPGTLVIKVEDERESDVPGHITTDQELRDMFTKDVQRRFELIRRRRSLQPSGSAQLQPPQPHRTQSIDTCNKKHTARLVSSKSKYIFEEERTSNCRIVMWKVLYMDFKKYVQQSPLPPPPPPPPPPAPHPCAKRLAIGPPPGFAGVRTPPQKQYQRRPPGPKAPAQPPHQPAPPNAHRALAPPALNAQRAGHASQPPAAGAHGAATAAPPVHAGPTSAVVPALQRRTAPKPPHPAAKKKPTVPCAFCGVLCMTAWHLKQHEQGRKHRNRVALLAGEMNVRCKVCDVHLSSGLNVEQHNAGKEHLLRLKLNRGA</sequence>
<feature type="compositionally biased region" description="Low complexity" evidence="1">
    <location>
        <begin position="197"/>
        <end position="222"/>
    </location>
</feature>
<evidence type="ECO:0000313" key="3">
    <source>
        <dbReference type="Proteomes" id="UP000604825"/>
    </source>
</evidence>
<evidence type="ECO:0000256" key="1">
    <source>
        <dbReference type="SAM" id="MobiDB-lite"/>
    </source>
</evidence>
<feature type="region of interest" description="Disordered" evidence="1">
    <location>
        <begin position="120"/>
        <end position="222"/>
    </location>
</feature>